<evidence type="ECO:0000256" key="6">
    <source>
        <dbReference type="SAM" id="Phobius"/>
    </source>
</evidence>
<evidence type="ECO:0000256" key="1">
    <source>
        <dbReference type="ARBA" id="ARBA00004651"/>
    </source>
</evidence>
<accession>A0A7S4MWI2</accession>
<feature type="transmembrane region" description="Helical" evidence="6">
    <location>
        <begin position="197"/>
        <end position="216"/>
    </location>
</feature>
<dbReference type="PANTHER" id="PTHR42920">
    <property type="entry name" value="OS03G0707200 PROTEIN-RELATED"/>
    <property type="match status" value="1"/>
</dbReference>
<dbReference type="Pfam" id="PF00892">
    <property type="entry name" value="EamA"/>
    <property type="match status" value="2"/>
</dbReference>
<dbReference type="InterPro" id="IPR037185">
    <property type="entry name" value="EmrE-like"/>
</dbReference>
<keyword evidence="2" id="KW-1003">Cell membrane</keyword>
<dbReference type="AlphaFoldDB" id="A0A7S4MWI2"/>
<keyword evidence="3 6" id="KW-0812">Transmembrane</keyword>
<dbReference type="PANTHER" id="PTHR42920:SF5">
    <property type="entry name" value="EAMA DOMAIN-CONTAINING PROTEIN"/>
    <property type="match status" value="1"/>
</dbReference>
<dbReference type="PROSITE" id="PS51257">
    <property type="entry name" value="PROKAR_LIPOPROTEIN"/>
    <property type="match status" value="1"/>
</dbReference>
<feature type="domain" description="EamA" evidence="7">
    <location>
        <begin position="285"/>
        <end position="451"/>
    </location>
</feature>
<name>A0A7S4MWI2_9STRA</name>
<evidence type="ECO:0000313" key="8">
    <source>
        <dbReference type="EMBL" id="CAE2249129.1"/>
    </source>
</evidence>
<dbReference type="GO" id="GO:0005886">
    <property type="term" value="C:plasma membrane"/>
    <property type="evidence" value="ECO:0007669"/>
    <property type="project" value="UniProtKB-SubCell"/>
</dbReference>
<protein>
    <recommendedName>
        <fullName evidence="7">EamA domain-containing protein</fullName>
    </recommendedName>
</protein>
<keyword evidence="5 6" id="KW-0472">Membrane</keyword>
<dbReference type="InterPro" id="IPR051258">
    <property type="entry name" value="Diverse_Substrate_Transporter"/>
</dbReference>
<organism evidence="8">
    <name type="scientific">Odontella aurita</name>
    <dbReference type="NCBI Taxonomy" id="265563"/>
    <lineage>
        <taxon>Eukaryota</taxon>
        <taxon>Sar</taxon>
        <taxon>Stramenopiles</taxon>
        <taxon>Ochrophyta</taxon>
        <taxon>Bacillariophyta</taxon>
        <taxon>Mediophyceae</taxon>
        <taxon>Biddulphiophycidae</taxon>
        <taxon>Eupodiscales</taxon>
        <taxon>Odontellaceae</taxon>
        <taxon>Odontella</taxon>
    </lineage>
</organism>
<proteinExistence type="predicted"/>
<evidence type="ECO:0000256" key="2">
    <source>
        <dbReference type="ARBA" id="ARBA00022475"/>
    </source>
</evidence>
<feature type="transmembrane region" description="Helical" evidence="6">
    <location>
        <begin position="313"/>
        <end position="334"/>
    </location>
</feature>
<comment type="subcellular location">
    <subcellularLocation>
        <location evidence="1">Cell membrane</location>
        <topology evidence="1">Multi-pass membrane protein</topology>
    </subcellularLocation>
</comment>
<evidence type="ECO:0000256" key="3">
    <source>
        <dbReference type="ARBA" id="ARBA00022692"/>
    </source>
</evidence>
<reference evidence="8" key="1">
    <citation type="submission" date="2021-01" db="EMBL/GenBank/DDBJ databases">
        <authorList>
            <person name="Corre E."/>
            <person name="Pelletier E."/>
            <person name="Niang G."/>
            <person name="Scheremetjew M."/>
            <person name="Finn R."/>
            <person name="Kale V."/>
            <person name="Holt S."/>
            <person name="Cochrane G."/>
            <person name="Meng A."/>
            <person name="Brown T."/>
            <person name="Cohen L."/>
        </authorList>
    </citation>
    <scope>NUCLEOTIDE SEQUENCE</scope>
    <source>
        <strain evidence="8">Isolate 1302-5</strain>
    </source>
</reference>
<evidence type="ECO:0000256" key="5">
    <source>
        <dbReference type="ARBA" id="ARBA00023136"/>
    </source>
</evidence>
<feature type="transmembrane region" description="Helical" evidence="6">
    <location>
        <begin position="222"/>
        <end position="243"/>
    </location>
</feature>
<feature type="transmembrane region" description="Helical" evidence="6">
    <location>
        <begin position="281"/>
        <end position="301"/>
    </location>
</feature>
<dbReference type="EMBL" id="HBKQ01029937">
    <property type="protein sequence ID" value="CAE2249129.1"/>
    <property type="molecule type" value="Transcribed_RNA"/>
</dbReference>
<sequence>MKTGPQASMQVNSWVFSVFVATAACCPLSYGFGFIAPNSASASSQLLRPHARVLPRIPSSHLFATTLTEEETDTIQVSDNDEELSPGVVCARGVCVIADEEVADELCYLEEDDAGNLVGLNCVPNEAALEERNVFSFDFLWPRALLLGCSMLYGTNFPLGRIMNEALPASATTSGRMLLAATALSPFILKLKPELRWTSLLGGCFCALGYLSQSVALLDLPAATVAFLGAMTVIITPATNVLLDGAKLGWKDSPQTWIAAMLCIVGVGTLELGGGGGLGDISFADFWGIMQAVGFGVAFHFTERMMAKEPDQALPITAVAVGMTAFFGALWALADGTGILGGFGGDNGAWLLDETTRAHYALPGLFLSGFGEDESLRNVAIAAGWTGLITTAANRVGETTGLGKMSSSEAAVLLATEPLWAAVFASFLIHESMGIEDIVGGALIVGACLTTTIRPETLQNLFGMDVDDGDSTNEVVIETEMAMSTPLNRTVTLEMNP</sequence>
<feature type="transmembrane region" description="Helical" evidence="6">
    <location>
        <begin position="14"/>
        <end position="36"/>
    </location>
</feature>
<dbReference type="SUPFAM" id="SSF103481">
    <property type="entry name" value="Multidrug resistance efflux transporter EmrE"/>
    <property type="match status" value="2"/>
</dbReference>
<keyword evidence="4 6" id="KW-1133">Transmembrane helix</keyword>
<dbReference type="InterPro" id="IPR000620">
    <property type="entry name" value="EamA_dom"/>
</dbReference>
<feature type="domain" description="EamA" evidence="7">
    <location>
        <begin position="145"/>
        <end position="267"/>
    </location>
</feature>
<evidence type="ECO:0000259" key="7">
    <source>
        <dbReference type="Pfam" id="PF00892"/>
    </source>
</evidence>
<gene>
    <name evidence="8" type="ORF">OAUR00152_LOCUS20351</name>
</gene>
<evidence type="ECO:0000256" key="4">
    <source>
        <dbReference type="ARBA" id="ARBA00022989"/>
    </source>
</evidence>
<feature type="transmembrane region" description="Helical" evidence="6">
    <location>
        <begin position="255"/>
        <end position="275"/>
    </location>
</feature>